<dbReference type="AlphaFoldDB" id="A0AAW9QUW1"/>
<name>A0AAW9QUW1_9CHRO</name>
<evidence type="ECO:0000256" key="1">
    <source>
        <dbReference type="ARBA" id="ARBA00023015"/>
    </source>
</evidence>
<evidence type="ECO:0000259" key="4">
    <source>
        <dbReference type="PROSITE" id="PS50943"/>
    </source>
</evidence>
<dbReference type="PANTHER" id="PTHR36511:SF3">
    <property type="entry name" value="ANTITOXIN HIGA-2"/>
    <property type="match status" value="1"/>
</dbReference>
<keyword evidence="1" id="KW-0805">Transcription regulation</keyword>
<dbReference type="InterPro" id="IPR010982">
    <property type="entry name" value="Lambda_DNA-bd_dom_sf"/>
</dbReference>
<reference evidence="5 6" key="1">
    <citation type="submission" date="2024-01" db="EMBL/GenBank/DDBJ databases">
        <title>Genomic insights into the taxonomy and metabolism of the cyanobacterium Pannus brasiliensis CCIBt3594.</title>
        <authorList>
            <person name="Machado M."/>
            <person name="Botero N.B."/>
            <person name="Andreote A.P.D."/>
            <person name="Feitosa A.M.T."/>
            <person name="Popin R."/>
            <person name="Sivonen K."/>
            <person name="Fiore M.F."/>
        </authorList>
    </citation>
    <scope>NUCLEOTIDE SEQUENCE [LARGE SCALE GENOMIC DNA]</scope>
    <source>
        <strain evidence="5 6">CCIBt3594</strain>
    </source>
</reference>
<evidence type="ECO:0000256" key="3">
    <source>
        <dbReference type="ARBA" id="ARBA00023163"/>
    </source>
</evidence>
<evidence type="ECO:0000313" key="5">
    <source>
        <dbReference type="EMBL" id="MEG3437872.1"/>
    </source>
</evidence>
<dbReference type="Gene3D" id="1.10.260.40">
    <property type="entry name" value="lambda repressor-like DNA-binding domains"/>
    <property type="match status" value="1"/>
</dbReference>
<dbReference type="CDD" id="cd00093">
    <property type="entry name" value="HTH_XRE"/>
    <property type="match status" value="1"/>
</dbReference>
<dbReference type="PROSITE" id="PS50943">
    <property type="entry name" value="HTH_CROC1"/>
    <property type="match status" value="1"/>
</dbReference>
<dbReference type="GO" id="GO:0003677">
    <property type="term" value="F:DNA binding"/>
    <property type="evidence" value="ECO:0007669"/>
    <property type="project" value="UniProtKB-KW"/>
</dbReference>
<sequence>MTRKKTYRSDAFAAIHETASGYYEAGVIDKQTMRHFDESCLTPVREFTPEEIKALREREEVSQAVFARYLNVSKDAVSQWERGEKHPAGPALKLLSLVEKKGLAAIT</sequence>
<feature type="domain" description="HTH cro/C1-type" evidence="4">
    <location>
        <begin position="52"/>
        <end position="96"/>
    </location>
</feature>
<dbReference type="InterPro" id="IPR052359">
    <property type="entry name" value="HTH-type_reg/antitoxin"/>
</dbReference>
<comment type="caution">
    <text evidence="5">The sequence shown here is derived from an EMBL/GenBank/DDBJ whole genome shotgun (WGS) entry which is preliminary data.</text>
</comment>
<gene>
    <name evidence="5" type="ORF">V0288_12160</name>
</gene>
<accession>A0AAW9QUW1</accession>
<evidence type="ECO:0000313" key="6">
    <source>
        <dbReference type="Proteomes" id="UP001328733"/>
    </source>
</evidence>
<evidence type="ECO:0000256" key="2">
    <source>
        <dbReference type="ARBA" id="ARBA00023125"/>
    </source>
</evidence>
<proteinExistence type="predicted"/>
<keyword evidence="6" id="KW-1185">Reference proteome</keyword>
<dbReference type="SMART" id="SM00530">
    <property type="entry name" value="HTH_XRE"/>
    <property type="match status" value="1"/>
</dbReference>
<dbReference type="InterPro" id="IPR001387">
    <property type="entry name" value="Cro/C1-type_HTH"/>
</dbReference>
<keyword evidence="3" id="KW-0804">Transcription</keyword>
<dbReference type="EMBL" id="JBAFSM010000020">
    <property type="protein sequence ID" value="MEG3437872.1"/>
    <property type="molecule type" value="Genomic_DNA"/>
</dbReference>
<dbReference type="Proteomes" id="UP001328733">
    <property type="component" value="Unassembled WGS sequence"/>
</dbReference>
<dbReference type="SUPFAM" id="SSF47413">
    <property type="entry name" value="lambda repressor-like DNA-binding domains"/>
    <property type="match status" value="1"/>
</dbReference>
<protein>
    <submittedName>
        <fullName evidence="5">DNA-binding transcriptional regulator</fullName>
    </submittedName>
</protein>
<dbReference type="RefSeq" id="WP_332865350.1">
    <property type="nucleotide sequence ID" value="NZ_JBAFSM010000020.1"/>
</dbReference>
<dbReference type="Pfam" id="PF01381">
    <property type="entry name" value="HTH_3"/>
    <property type="match status" value="1"/>
</dbReference>
<organism evidence="5 6">
    <name type="scientific">Pannus brasiliensis CCIBt3594</name>
    <dbReference type="NCBI Taxonomy" id="1427578"/>
    <lineage>
        <taxon>Bacteria</taxon>
        <taxon>Bacillati</taxon>
        <taxon>Cyanobacteriota</taxon>
        <taxon>Cyanophyceae</taxon>
        <taxon>Oscillatoriophycideae</taxon>
        <taxon>Chroococcales</taxon>
        <taxon>Microcystaceae</taxon>
        <taxon>Pannus</taxon>
    </lineage>
</organism>
<dbReference type="PANTHER" id="PTHR36511">
    <property type="entry name" value="MERR FAMILY BACTERIAL REGULATORY PROTEIN"/>
    <property type="match status" value="1"/>
</dbReference>
<keyword evidence="2 5" id="KW-0238">DNA-binding</keyword>